<dbReference type="EMBL" id="RDQH01000343">
    <property type="protein sequence ID" value="RXH67839.1"/>
    <property type="molecule type" value="Genomic_DNA"/>
</dbReference>
<accession>A0A498HA06</accession>
<keyword evidence="2" id="KW-1185">Reference proteome</keyword>
<name>A0A498HA06_MALDO</name>
<evidence type="ECO:0000313" key="2">
    <source>
        <dbReference type="Proteomes" id="UP000290289"/>
    </source>
</evidence>
<organism evidence="1 2">
    <name type="scientific">Malus domestica</name>
    <name type="common">Apple</name>
    <name type="synonym">Pyrus malus</name>
    <dbReference type="NCBI Taxonomy" id="3750"/>
    <lineage>
        <taxon>Eukaryota</taxon>
        <taxon>Viridiplantae</taxon>
        <taxon>Streptophyta</taxon>
        <taxon>Embryophyta</taxon>
        <taxon>Tracheophyta</taxon>
        <taxon>Spermatophyta</taxon>
        <taxon>Magnoliopsida</taxon>
        <taxon>eudicotyledons</taxon>
        <taxon>Gunneridae</taxon>
        <taxon>Pentapetalae</taxon>
        <taxon>rosids</taxon>
        <taxon>fabids</taxon>
        <taxon>Rosales</taxon>
        <taxon>Rosaceae</taxon>
        <taxon>Amygdaloideae</taxon>
        <taxon>Maleae</taxon>
        <taxon>Malus</taxon>
    </lineage>
</organism>
<gene>
    <name evidence="1" type="ORF">DVH24_027986</name>
</gene>
<reference evidence="1 2" key="1">
    <citation type="submission" date="2018-10" db="EMBL/GenBank/DDBJ databases">
        <title>A high-quality apple genome assembly.</title>
        <authorList>
            <person name="Hu J."/>
        </authorList>
    </citation>
    <scope>NUCLEOTIDE SEQUENCE [LARGE SCALE GENOMIC DNA]</scope>
    <source>
        <strain evidence="2">cv. HFTH1</strain>
        <tissue evidence="1">Young leaf</tissue>
    </source>
</reference>
<dbReference type="AlphaFoldDB" id="A0A498HA06"/>
<dbReference type="STRING" id="3750.A0A498HA06"/>
<protein>
    <submittedName>
        <fullName evidence="1">Uncharacterized protein</fullName>
    </submittedName>
</protein>
<sequence>MVSPKRTISCYGGGRGRDMVEPEPGCDKKHISWDLIQRCPKLAFTLDRLKFTPLEALAGQASSFPSGAKLNFWQQWIYDS</sequence>
<dbReference type="Proteomes" id="UP000290289">
    <property type="component" value="Chromosome 17"/>
</dbReference>
<comment type="caution">
    <text evidence="1">The sequence shown here is derived from an EMBL/GenBank/DDBJ whole genome shotgun (WGS) entry which is preliminary data.</text>
</comment>
<evidence type="ECO:0000313" key="1">
    <source>
        <dbReference type="EMBL" id="RXH67839.1"/>
    </source>
</evidence>
<proteinExistence type="predicted"/>